<accession>A0ABD0YDH8</accession>
<keyword evidence="13" id="KW-1185">Reference proteome</keyword>
<feature type="region of interest" description="Disordered" evidence="10">
    <location>
        <begin position="248"/>
        <end position="300"/>
    </location>
</feature>
<keyword evidence="6" id="KW-0342">GTP-binding</keyword>
<dbReference type="EMBL" id="JAGEUA010000001">
    <property type="protein sequence ID" value="KAL1023272.1"/>
    <property type="molecule type" value="Genomic_DNA"/>
</dbReference>
<feature type="region of interest" description="Disordered" evidence="10">
    <location>
        <begin position="621"/>
        <end position="663"/>
    </location>
</feature>
<evidence type="ECO:0000256" key="9">
    <source>
        <dbReference type="ARBA" id="ARBA00093349"/>
    </source>
</evidence>
<feature type="compositionally biased region" description="Basic residues" evidence="10">
    <location>
        <begin position="641"/>
        <end position="663"/>
    </location>
</feature>
<evidence type="ECO:0000256" key="1">
    <source>
        <dbReference type="ARBA" id="ARBA00004408"/>
    </source>
</evidence>
<dbReference type="PANTHER" id="PTHR45709">
    <property type="entry name" value="LARGE SUBUNIT GTPASE 1 HOMOLOG-RELATED"/>
    <property type="match status" value="1"/>
</dbReference>
<evidence type="ECO:0000313" key="13">
    <source>
        <dbReference type="Proteomes" id="UP001557470"/>
    </source>
</evidence>
<feature type="compositionally biased region" description="Acidic residues" evidence="10">
    <location>
        <begin position="289"/>
        <end position="300"/>
    </location>
</feature>
<evidence type="ECO:0000256" key="2">
    <source>
        <dbReference type="ARBA" id="ARBA00004496"/>
    </source>
</evidence>
<gene>
    <name evidence="12" type="ORF">UPYG_G00038540</name>
</gene>
<feature type="compositionally biased region" description="Acidic residues" evidence="10">
    <location>
        <begin position="255"/>
        <end position="276"/>
    </location>
</feature>
<dbReference type="GO" id="GO:0005525">
    <property type="term" value="F:GTP binding"/>
    <property type="evidence" value="ECO:0007669"/>
    <property type="project" value="UniProtKB-KW"/>
</dbReference>
<evidence type="ECO:0000256" key="5">
    <source>
        <dbReference type="ARBA" id="ARBA00022801"/>
    </source>
</evidence>
<proteinExistence type="predicted"/>
<evidence type="ECO:0000256" key="6">
    <source>
        <dbReference type="ARBA" id="ARBA00023134"/>
    </source>
</evidence>
<feature type="region of interest" description="Disordered" evidence="10">
    <location>
        <begin position="321"/>
        <end position="347"/>
    </location>
</feature>
<dbReference type="Pfam" id="PF01926">
    <property type="entry name" value="MMR_HSR1"/>
    <property type="match status" value="1"/>
</dbReference>
<dbReference type="AlphaFoldDB" id="A0ABD0YDH8"/>
<comment type="caution">
    <text evidence="12">The sequence shown here is derived from an EMBL/GenBank/DDBJ whole genome shotgun (WGS) entry which is preliminary data.</text>
</comment>
<sequence length="663" mass="75787">MGKKKSSMGLGRSLIKERLNASRGKKRGDTWLHTSELNDGYDWGRLNLQSVTEQSSMDDFLATAEMAGTEFVAEKLNIKFVPNDARAGLLSAEETAKLKKLHEENKQLLRIPRRPHWDESTSPDVLQLMERDSFLEWRRKLAELEEEQKMILTPFERNLDFWRQLWRVIERSDIVVQIVDARNPLMFRCPDLECYVKEVSRDKVNLLLVNKADLLTREQRRIWAKYFQREGLRAVFWSALVENERLEAEEKGGEVEDQQQDEVQSDSEDEGIPDNDYESRREIEKDNKEMDEDDESDVDDEMQAGERFEDCIAEGDWQTCSEGEEADDEDSVDGSAHGSTHGSSFHNSSRLLTKDELLAVFKECHDGPRLREGELTVGMVGYPNVGKSSTINTIFRNKKVSVSVTPGHTKHFQTLYVEPGLCLCDCPGLVMPSFVATKAEMICCGILPIDQIRDHVPSISLISFSYYPDHCGLVCLRTIPRNVLEGTYGINIIRPREDEDPDRIPTYEELLMAYGYMRGFMTTHGQPDQSRSARYILKDYVTGKLLYCHPPPHISPADFQPQHSKFQSKKADGEESTKPGSKPSKVKRHENLVDKNFFHQENVRALTKGVQTFMGYKLGSVGQRDQVGQGTPSSDQPVGKPWKKHGNKNKKEKVRRLNKHLDA</sequence>
<keyword evidence="3" id="KW-0963">Cytoplasm</keyword>
<feature type="compositionally biased region" description="Acidic residues" evidence="10">
    <location>
        <begin position="322"/>
        <end position="332"/>
    </location>
</feature>
<dbReference type="SUPFAM" id="SSF52540">
    <property type="entry name" value="P-loop containing nucleoside triphosphate hydrolases"/>
    <property type="match status" value="1"/>
</dbReference>
<feature type="region of interest" description="Disordered" evidence="10">
    <location>
        <begin position="552"/>
        <end position="593"/>
    </location>
</feature>
<dbReference type="InterPro" id="IPR006073">
    <property type="entry name" value="GTP-bd"/>
</dbReference>
<dbReference type="InterPro" id="IPR027417">
    <property type="entry name" value="P-loop_NTPase"/>
</dbReference>
<dbReference type="PANTHER" id="PTHR45709:SF2">
    <property type="entry name" value="LARGE SUBUNIT GTPASE 1 HOMOLOG"/>
    <property type="match status" value="1"/>
</dbReference>
<dbReference type="Proteomes" id="UP001557470">
    <property type="component" value="Unassembled WGS sequence"/>
</dbReference>
<dbReference type="PROSITE" id="PS51721">
    <property type="entry name" value="G_CP"/>
    <property type="match status" value="1"/>
</dbReference>
<feature type="domain" description="CP-type G" evidence="11">
    <location>
        <begin position="162"/>
        <end position="432"/>
    </location>
</feature>
<evidence type="ECO:0000256" key="10">
    <source>
        <dbReference type="SAM" id="MobiDB-lite"/>
    </source>
</evidence>
<feature type="compositionally biased region" description="Polar residues" evidence="10">
    <location>
        <begin position="337"/>
        <end position="347"/>
    </location>
</feature>
<dbReference type="Gene3D" id="3.40.50.300">
    <property type="entry name" value="P-loop containing nucleotide triphosphate hydrolases"/>
    <property type="match status" value="1"/>
</dbReference>
<keyword evidence="5" id="KW-0378">Hydrolase</keyword>
<evidence type="ECO:0000256" key="7">
    <source>
        <dbReference type="ARBA" id="ARBA00040145"/>
    </source>
</evidence>
<evidence type="ECO:0000259" key="11">
    <source>
        <dbReference type="PROSITE" id="PS51721"/>
    </source>
</evidence>
<dbReference type="GO" id="GO:0015030">
    <property type="term" value="C:Cajal body"/>
    <property type="evidence" value="ECO:0007669"/>
    <property type="project" value="UniProtKB-SubCell"/>
</dbReference>
<feature type="compositionally biased region" description="Polar residues" evidence="10">
    <location>
        <begin position="626"/>
        <end position="636"/>
    </location>
</feature>
<protein>
    <recommendedName>
        <fullName evidence="7">Large subunit GTPase 1 homolog</fullName>
    </recommendedName>
</protein>
<dbReference type="CDD" id="cd01857">
    <property type="entry name" value="HSR1_MMR1"/>
    <property type="match status" value="1"/>
</dbReference>
<name>A0ABD0YDH8_UMBPY</name>
<evidence type="ECO:0000256" key="8">
    <source>
        <dbReference type="ARBA" id="ARBA00048548"/>
    </source>
</evidence>
<comment type="subcellular location">
    <subcellularLocation>
        <location evidence="2">Cytoplasm</location>
    </subcellularLocation>
    <subcellularLocation>
        <location evidence="1">Nucleus</location>
        <location evidence="1">Cajal body</location>
    </subcellularLocation>
</comment>
<organism evidence="12 13">
    <name type="scientific">Umbra pygmaea</name>
    <name type="common">Eastern mudminnow</name>
    <dbReference type="NCBI Taxonomy" id="75934"/>
    <lineage>
        <taxon>Eukaryota</taxon>
        <taxon>Metazoa</taxon>
        <taxon>Chordata</taxon>
        <taxon>Craniata</taxon>
        <taxon>Vertebrata</taxon>
        <taxon>Euteleostomi</taxon>
        <taxon>Actinopterygii</taxon>
        <taxon>Neopterygii</taxon>
        <taxon>Teleostei</taxon>
        <taxon>Protacanthopterygii</taxon>
        <taxon>Esociformes</taxon>
        <taxon>Umbridae</taxon>
        <taxon>Umbra</taxon>
    </lineage>
</organism>
<comment type="function">
    <text evidence="9">Functions as a GTPase. May act by mediating the release of NMD3 from the 60S ribosomal subunit after export into the cytoplasm during the 60S ribosomal subunit maturation.</text>
</comment>
<dbReference type="GO" id="GO:0005737">
    <property type="term" value="C:cytoplasm"/>
    <property type="evidence" value="ECO:0007669"/>
    <property type="project" value="UniProtKB-SubCell"/>
</dbReference>
<dbReference type="InterPro" id="IPR030378">
    <property type="entry name" value="G_CP_dom"/>
</dbReference>
<evidence type="ECO:0000313" key="12">
    <source>
        <dbReference type="EMBL" id="KAL1023272.1"/>
    </source>
</evidence>
<feature type="compositionally biased region" description="Basic and acidic residues" evidence="10">
    <location>
        <begin position="277"/>
        <end position="288"/>
    </location>
</feature>
<dbReference type="InterPro" id="IPR043358">
    <property type="entry name" value="GNL1-like"/>
</dbReference>
<reference evidence="12 13" key="1">
    <citation type="submission" date="2024-06" db="EMBL/GenBank/DDBJ databases">
        <authorList>
            <person name="Pan Q."/>
            <person name="Wen M."/>
            <person name="Jouanno E."/>
            <person name="Zahm M."/>
            <person name="Klopp C."/>
            <person name="Cabau C."/>
            <person name="Louis A."/>
            <person name="Berthelot C."/>
            <person name="Parey E."/>
            <person name="Roest Crollius H."/>
            <person name="Montfort J."/>
            <person name="Robinson-Rechavi M."/>
            <person name="Bouchez O."/>
            <person name="Lampietro C."/>
            <person name="Lopez Roques C."/>
            <person name="Donnadieu C."/>
            <person name="Postlethwait J."/>
            <person name="Bobe J."/>
            <person name="Verreycken H."/>
            <person name="Guiguen Y."/>
        </authorList>
    </citation>
    <scope>NUCLEOTIDE SEQUENCE [LARGE SCALE GENOMIC DNA]</scope>
    <source>
        <strain evidence="12">Up_M1</strain>
        <tissue evidence="12">Testis</tissue>
    </source>
</reference>
<evidence type="ECO:0000256" key="3">
    <source>
        <dbReference type="ARBA" id="ARBA00022490"/>
    </source>
</evidence>
<evidence type="ECO:0000256" key="4">
    <source>
        <dbReference type="ARBA" id="ARBA00022741"/>
    </source>
</evidence>
<keyword evidence="4" id="KW-0547">Nucleotide-binding</keyword>
<comment type="catalytic activity">
    <reaction evidence="8">
        <text>GTP + H2O = GDP + phosphate + H(+)</text>
        <dbReference type="Rhea" id="RHEA:19669"/>
        <dbReference type="ChEBI" id="CHEBI:15377"/>
        <dbReference type="ChEBI" id="CHEBI:15378"/>
        <dbReference type="ChEBI" id="CHEBI:37565"/>
        <dbReference type="ChEBI" id="CHEBI:43474"/>
        <dbReference type="ChEBI" id="CHEBI:58189"/>
    </reaction>
</comment>
<dbReference type="GO" id="GO:0016787">
    <property type="term" value="F:hydrolase activity"/>
    <property type="evidence" value="ECO:0007669"/>
    <property type="project" value="UniProtKB-KW"/>
</dbReference>